<dbReference type="EMBL" id="CP012673">
    <property type="protein sequence ID" value="AUX48232.1"/>
    <property type="molecule type" value="Genomic_DNA"/>
</dbReference>
<evidence type="ECO:0000313" key="3">
    <source>
        <dbReference type="Proteomes" id="UP000238348"/>
    </source>
</evidence>
<sequence>MPTSVVLVPLVEVGHARVVVGERLVPLRVGVRHVESPIVHVLMMLVWVWTRYLRGGPAAEAQVRPARRCLDEDGRAEARKRTLGLQLQPLARHMKWALLRRAGALRETRWYESCFISATSHVGWRACSSCGSGANTGLRVVSRRGESTRGAPKCRTKLRFAKSDGGGEEE</sequence>
<evidence type="ECO:0000313" key="2">
    <source>
        <dbReference type="EMBL" id="AUX48232.1"/>
    </source>
</evidence>
<protein>
    <submittedName>
        <fullName evidence="2">Uncharacterized protein</fullName>
    </submittedName>
</protein>
<reference evidence="2 3" key="1">
    <citation type="submission" date="2015-09" db="EMBL/GenBank/DDBJ databases">
        <title>Sorangium comparison.</title>
        <authorList>
            <person name="Zaburannyi N."/>
            <person name="Bunk B."/>
            <person name="Overmann J."/>
            <person name="Mueller R."/>
        </authorList>
    </citation>
    <scope>NUCLEOTIDE SEQUENCE [LARGE SCALE GENOMIC DNA]</scope>
    <source>
        <strain evidence="2 3">So ce26</strain>
    </source>
</reference>
<evidence type="ECO:0000256" key="1">
    <source>
        <dbReference type="SAM" id="MobiDB-lite"/>
    </source>
</evidence>
<dbReference type="Proteomes" id="UP000238348">
    <property type="component" value="Chromosome"/>
</dbReference>
<gene>
    <name evidence="2" type="ORF">SOCE26_097630</name>
</gene>
<feature type="region of interest" description="Disordered" evidence="1">
    <location>
        <begin position="146"/>
        <end position="170"/>
    </location>
</feature>
<proteinExistence type="predicted"/>
<dbReference type="AlphaFoldDB" id="A0A2L0F9R6"/>
<organism evidence="2 3">
    <name type="scientific">Sorangium cellulosum</name>
    <name type="common">Polyangium cellulosum</name>
    <dbReference type="NCBI Taxonomy" id="56"/>
    <lineage>
        <taxon>Bacteria</taxon>
        <taxon>Pseudomonadati</taxon>
        <taxon>Myxococcota</taxon>
        <taxon>Polyangia</taxon>
        <taxon>Polyangiales</taxon>
        <taxon>Polyangiaceae</taxon>
        <taxon>Sorangium</taxon>
    </lineage>
</organism>
<accession>A0A2L0F9R6</accession>
<name>A0A2L0F9R6_SORCE</name>